<accession>A0A2C6MB38</accession>
<proteinExistence type="predicted"/>
<organism evidence="1 2">
    <name type="scientific">Desulforamulus profundi</name>
    <dbReference type="NCBI Taxonomy" id="1383067"/>
    <lineage>
        <taxon>Bacteria</taxon>
        <taxon>Bacillati</taxon>
        <taxon>Bacillota</taxon>
        <taxon>Clostridia</taxon>
        <taxon>Eubacteriales</taxon>
        <taxon>Peptococcaceae</taxon>
        <taxon>Desulforamulus</taxon>
    </lineage>
</organism>
<sequence length="165" mass="18445">MIQVNHFREVVGIRKSCGEKDFASCENGSCPLKAKGTLSMTVCELVTSHMNTEPASVEIVCNCPVEDDPLGIKDFFEHCEKGYIRPTSRQLEFMKRQHEKCQNCPANTRYTMHHSKLNIKISPHLCTTLKSTAQTIREAAKGSSCCLISPRPSKEFPPRALSMGK</sequence>
<evidence type="ECO:0000313" key="2">
    <source>
        <dbReference type="Proteomes" id="UP000222564"/>
    </source>
</evidence>
<dbReference type="RefSeq" id="WP_099082958.1">
    <property type="nucleotide sequence ID" value="NZ_AWQQ01000049.1"/>
</dbReference>
<reference evidence="1 2" key="1">
    <citation type="submission" date="2013-09" db="EMBL/GenBank/DDBJ databases">
        <title>Biodegradation of hydrocarbons in the deep terrestrial subsurface : characterization of a microbial consortium composed of two Desulfotomaculum species originating from a deep geological formation.</title>
        <authorList>
            <person name="Aullo T."/>
            <person name="Berlendis S."/>
            <person name="Lascourreges J.-F."/>
            <person name="Dessort D."/>
            <person name="Saint-Laurent S."/>
            <person name="Schraauwers B."/>
            <person name="Mas J."/>
            <person name="Magot M."/>
            <person name="Ranchou-Peyruse A."/>
        </authorList>
    </citation>
    <scope>NUCLEOTIDE SEQUENCE [LARGE SCALE GENOMIC DNA]</scope>
    <source>
        <strain evidence="1 2">Bs107</strain>
    </source>
</reference>
<keyword evidence="2" id="KW-1185">Reference proteome</keyword>
<dbReference type="EMBL" id="AWQQ01000049">
    <property type="protein sequence ID" value="PHJ38439.1"/>
    <property type="molecule type" value="Genomic_DNA"/>
</dbReference>
<gene>
    <name evidence="1" type="ORF">P378_09640</name>
</gene>
<dbReference type="OrthoDB" id="1786413at2"/>
<evidence type="ECO:0000313" key="1">
    <source>
        <dbReference type="EMBL" id="PHJ38439.1"/>
    </source>
</evidence>
<dbReference type="AlphaFoldDB" id="A0A2C6MB38"/>
<name>A0A2C6MB38_9FIRM</name>
<dbReference type="Proteomes" id="UP000222564">
    <property type="component" value="Unassembled WGS sequence"/>
</dbReference>
<comment type="caution">
    <text evidence="1">The sequence shown here is derived from an EMBL/GenBank/DDBJ whole genome shotgun (WGS) entry which is preliminary data.</text>
</comment>
<protein>
    <submittedName>
        <fullName evidence="1">Uncharacterized protein</fullName>
    </submittedName>
</protein>